<keyword evidence="9" id="KW-1185">Reference proteome</keyword>
<dbReference type="CDD" id="cd22231">
    <property type="entry name" value="RHH_NikR_HicB-like"/>
    <property type="match status" value="1"/>
</dbReference>
<dbReference type="InterPro" id="IPR045851">
    <property type="entry name" value="AMP-bd_C_sf"/>
</dbReference>
<accession>A0AAF0FTP5</accession>
<keyword evidence="2" id="KW-0436">Ligase</keyword>
<dbReference type="GO" id="GO:0016405">
    <property type="term" value="F:CoA-ligase activity"/>
    <property type="evidence" value="ECO:0007669"/>
    <property type="project" value="UniProtKB-ARBA"/>
</dbReference>
<dbReference type="Pfam" id="PF13193">
    <property type="entry name" value="AMP-binding_C"/>
    <property type="match status" value="1"/>
</dbReference>
<sequence>MVRFSVTMDDELVDKIDRTTSSLGKSRSEWINEICESGISGAVLPGGGQCVEDLLNLSARIPKNQPNMTDYETLYKNFKIDVPEYFNFGFDVIDTWAKIDRNKRAMIWINQSGYEKTYSFRQLMTKSNQAANMLLKYGIKKGDRVALMLPKIPEWWFFAIACIKLGAVFVPCPTMLTSKDLLYRTHVAGFKMIITDMENAPKVEEICPECPTLRGRLVVDGVKEGWISYIVELDYPAPVSGKLVTSGLERTRSSDPMVIYFTSGTTGEAKMAVHNHALPLGHITTGAYWLDVKANDVHLTLSDTGWAKSSWGKFFGPWIQGACSIVYDFRGKFNATEILPILEKYEVTTFCCPPTIYRMLIMADLDKFDLSSLRHCVSAGEPLNPEVIKVWKEGTGLTIYEGYGQTELVLCIGTFPCMQAKPGSMGKPSPGWKIELHDDDGKPVKACEVGRLAVSVNPRPVGMFVEYFNNPEANEEAFSGDFYYTGDKAYMDNDGYFWFVGRSDDVIKSSGYRIGPFEVESAIMEHPSVKEVAVVGSPDPIRGMVVKAFVILKDGYEPSEILVRQIQKHVQTTTAPYKYPRIIEFVEDLPKTISGKIRRNVLRDAEIKKHVENMSLDSKEKTEKNAKKTERKSK</sequence>
<gene>
    <name evidence="8" type="ORF">L1994_06075</name>
</gene>
<organism evidence="8 9">
    <name type="scientific">Methanomicrobium antiquum</name>
    <dbReference type="NCBI Taxonomy" id="487686"/>
    <lineage>
        <taxon>Archaea</taxon>
        <taxon>Methanobacteriati</taxon>
        <taxon>Methanobacteriota</taxon>
        <taxon>Stenosarchaea group</taxon>
        <taxon>Methanomicrobia</taxon>
        <taxon>Methanomicrobiales</taxon>
        <taxon>Methanomicrobiaceae</taxon>
        <taxon>Methanomicrobium</taxon>
    </lineage>
</organism>
<comment type="similarity">
    <text evidence="1">Belongs to the ATP-dependent AMP-binding enzyme family.</text>
</comment>
<dbReference type="InterPro" id="IPR020845">
    <property type="entry name" value="AMP-binding_CS"/>
</dbReference>
<dbReference type="InterPro" id="IPR042099">
    <property type="entry name" value="ANL_N_sf"/>
</dbReference>
<feature type="domain" description="AMP-binding enzyme C-terminal" evidence="7">
    <location>
        <begin position="518"/>
        <end position="596"/>
    </location>
</feature>
<evidence type="ECO:0000256" key="1">
    <source>
        <dbReference type="ARBA" id="ARBA00006432"/>
    </source>
</evidence>
<evidence type="ECO:0000313" key="8">
    <source>
        <dbReference type="EMBL" id="WFN35735.1"/>
    </source>
</evidence>
<dbReference type="GeneID" id="79949947"/>
<evidence type="ECO:0000259" key="6">
    <source>
        <dbReference type="Pfam" id="PF00501"/>
    </source>
</evidence>
<feature type="compositionally biased region" description="Basic and acidic residues" evidence="5">
    <location>
        <begin position="613"/>
        <end position="628"/>
    </location>
</feature>
<dbReference type="KEGG" id="manq:L1994_06075"/>
<dbReference type="AlphaFoldDB" id="A0AAF0FTP5"/>
<dbReference type="InterPro" id="IPR000873">
    <property type="entry name" value="AMP-dep_synth/lig_dom"/>
</dbReference>
<dbReference type="PROSITE" id="PS00455">
    <property type="entry name" value="AMP_BINDING"/>
    <property type="match status" value="1"/>
</dbReference>
<proteinExistence type="inferred from homology"/>
<evidence type="ECO:0000256" key="2">
    <source>
        <dbReference type="ARBA" id="ARBA00022598"/>
    </source>
</evidence>
<dbReference type="Gene3D" id="3.30.300.30">
    <property type="match status" value="1"/>
</dbReference>
<feature type="domain" description="AMP-dependent synthetase/ligase" evidence="6">
    <location>
        <begin position="95"/>
        <end position="455"/>
    </location>
</feature>
<dbReference type="GO" id="GO:0006637">
    <property type="term" value="P:acyl-CoA metabolic process"/>
    <property type="evidence" value="ECO:0007669"/>
    <property type="project" value="TreeGrafter"/>
</dbReference>
<feature type="region of interest" description="Disordered" evidence="5">
    <location>
        <begin position="613"/>
        <end position="634"/>
    </location>
</feature>
<name>A0AAF0FTP5_9EURY</name>
<dbReference type="FunFam" id="3.30.300.30:FF:000005">
    <property type="entry name" value="Acyl-coenzyme A synthetase ACSM5, mitochondrial"/>
    <property type="match status" value="1"/>
</dbReference>
<dbReference type="PANTHER" id="PTHR43605:SF10">
    <property type="entry name" value="ACYL-COA SYNTHETASE MEDIUM CHAIN FAMILY MEMBER 3"/>
    <property type="match status" value="1"/>
</dbReference>
<keyword evidence="4" id="KW-0067">ATP-binding</keyword>
<dbReference type="InterPro" id="IPR025110">
    <property type="entry name" value="AMP-bd_C"/>
</dbReference>
<evidence type="ECO:0000256" key="5">
    <source>
        <dbReference type="SAM" id="MobiDB-lite"/>
    </source>
</evidence>
<keyword evidence="3" id="KW-0547">Nucleotide-binding</keyword>
<dbReference type="GO" id="GO:0004321">
    <property type="term" value="F:fatty-acyl-CoA synthase activity"/>
    <property type="evidence" value="ECO:0007669"/>
    <property type="project" value="TreeGrafter"/>
</dbReference>
<evidence type="ECO:0000256" key="3">
    <source>
        <dbReference type="ARBA" id="ARBA00022741"/>
    </source>
</evidence>
<dbReference type="GO" id="GO:0015645">
    <property type="term" value="F:fatty acid ligase activity"/>
    <property type="evidence" value="ECO:0007669"/>
    <property type="project" value="TreeGrafter"/>
</dbReference>
<dbReference type="EMBL" id="CP091092">
    <property type="protein sequence ID" value="WFN35735.1"/>
    <property type="molecule type" value="Genomic_DNA"/>
</dbReference>
<dbReference type="PANTHER" id="PTHR43605">
    <property type="entry name" value="ACYL-COENZYME A SYNTHETASE"/>
    <property type="match status" value="1"/>
</dbReference>
<dbReference type="InterPro" id="IPR051087">
    <property type="entry name" value="Mitochondrial_ACSM"/>
</dbReference>
<protein>
    <submittedName>
        <fullName evidence="8">AMP-binding protein</fullName>
    </submittedName>
</protein>
<evidence type="ECO:0000256" key="4">
    <source>
        <dbReference type="ARBA" id="ARBA00022840"/>
    </source>
</evidence>
<evidence type="ECO:0000313" key="9">
    <source>
        <dbReference type="Proteomes" id="UP001218895"/>
    </source>
</evidence>
<dbReference type="GO" id="GO:0005524">
    <property type="term" value="F:ATP binding"/>
    <property type="evidence" value="ECO:0007669"/>
    <property type="project" value="UniProtKB-KW"/>
</dbReference>
<dbReference type="Gene3D" id="3.40.50.12780">
    <property type="entry name" value="N-terminal domain of ligase-like"/>
    <property type="match status" value="1"/>
</dbReference>
<dbReference type="Pfam" id="PF00501">
    <property type="entry name" value="AMP-binding"/>
    <property type="match status" value="1"/>
</dbReference>
<dbReference type="SUPFAM" id="SSF56801">
    <property type="entry name" value="Acetyl-CoA synthetase-like"/>
    <property type="match status" value="1"/>
</dbReference>
<dbReference type="Proteomes" id="UP001218895">
    <property type="component" value="Chromosome"/>
</dbReference>
<reference evidence="8" key="1">
    <citation type="submission" date="2022-01" db="EMBL/GenBank/DDBJ databases">
        <title>Complete genome of Methanomicrobium antiquum DSM 21220.</title>
        <authorList>
            <person name="Chen S.-C."/>
            <person name="You Y.-T."/>
            <person name="Zhou Y.-Z."/>
            <person name="Lai M.-C."/>
        </authorList>
    </citation>
    <scope>NUCLEOTIDE SEQUENCE</scope>
    <source>
        <strain evidence="8">DSM 21220</strain>
    </source>
</reference>
<dbReference type="GO" id="GO:0006633">
    <property type="term" value="P:fatty acid biosynthetic process"/>
    <property type="evidence" value="ECO:0007669"/>
    <property type="project" value="TreeGrafter"/>
</dbReference>
<evidence type="ECO:0000259" key="7">
    <source>
        <dbReference type="Pfam" id="PF13193"/>
    </source>
</evidence>
<dbReference type="RefSeq" id="WP_278098575.1">
    <property type="nucleotide sequence ID" value="NZ_CP091092.1"/>
</dbReference>